<evidence type="ECO:0000313" key="3">
    <source>
        <dbReference type="Proteomes" id="UP000179275"/>
    </source>
</evidence>
<evidence type="ECO:0000256" key="1">
    <source>
        <dbReference type="SAM" id="MobiDB-lite"/>
    </source>
</evidence>
<evidence type="ECO:0000313" key="2">
    <source>
        <dbReference type="EMBL" id="OGI76455.1"/>
    </source>
</evidence>
<feature type="region of interest" description="Disordered" evidence="1">
    <location>
        <begin position="69"/>
        <end position="98"/>
    </location>
</feature>
<feature type="region of interest" description="Disordered" evidence="1">
    <location>
        <begin position="1"/>
        <end position="53"/>
    </location>
</feature>
<feature type="compositionally biased region" description="Basic and acidic residues" evidence="1">
    <location>
        <begin position="1"/>
        <end position="13"/>
    </location>
</feature>
<reference evidence="2 3" key="1">
    <citation type="journal article" date="2016" name="Nat. Commun.">
        <title>Thousands of microbial genomes shed light on interconnected biogeochemical processes in an aquifer system.</title>
        <authorList>
            <person name="Anantharaman K."/>
            <person name="Brown C.T."/>
            <person name="Hug L.A."/>
            <person name="Sharon I."/>
            <person name="Castelle C.J."/>
            <person name="Probst A.J."/>
            <person name="Thomas B.C."/>
            <person name="Singh A."/>
            <person name="Wilkins M.J."/>
            <person name="Karaoz U."/>
            <person name="Brodie E.L."/>
            <person name="Williams K.H."/>
            <person name="Hubbard S.S."/>
            <person name="Banfield J.F."/>
        </authorList>
    </citation>
    <scope>NUCLEOTIDE SEQUENCE [LARGE SCALE GENOMIC DNA]</scope>
</reference>
<dbReference type="EMBL" id="MFUG01000003">
    <property type="protein sequence ID" value="OGI76455.1"/>
    <property type="molecule type" value="Genomic_DNA"/>
</dbReference>
<organism evidence="2 3">
    <name type="scientific">Candidatus Nomurabacteria bacterium RIFCSPHIGHO2_02_FULL_42_19</name>
    <dbReference type="NCBI Taxonomy" id="1801756"/>
    <lineage>
        <taxon>Bacteria</taxon>
        <taxon>Candidatus Nomuraibacteriota</taxon>
    </lineage>
</organism>
<protein>
    <submittedName>
        <fullName evidence="2">Uncharacterized protein</fullName>
    </submittedName>
</protein>
<sequence>MRRDYEQPKKAQDGKFVSQGARTSALRTETQDRVQGHQQATASGSEGVRAGRRGNFEQGIALWSALAHGQGLSSRDPSPRTRVKSTTMKPRFDGGFLI</sequence>
<accession>A0A1F6W418</accession>
<name>A0A1F6W418_9BACT</name>
<dbReference type="Proteomes" id="UP000179275">
    <property type="component" value="Unassembled WGS sequence"/>
</dbReference>
<proteinExistence type="predicted"/>
<dbReference type="AlphaFoldDB" id="A0A1F6W418"/>
<gene>
    <name evidence="2" type="ORF">A3C67_02385</name>
</gene>
<comment type="caution">
    <text evidence="2">The sequence shown here is derived from an EMBL/GenBank/DDBJ whole genome shotgun (WGS) entry which is preliminary data.</text>
</comment>
<dbReference type="STRING" id="1801756.A3C67_02385"/>